<dbReference type="EMBL" id="CP072648">
    <property type="protein sequence ID" value="QUW02042.1"/>
    <property type="molecule type" value="Genomic_DNA"/>
</dbReference>
<evidence type="ECO:0000256" key="2">
    <source>
        <dbReference type="ARBA" id="ARBA00022840"/>
    </source>
</evidence>
<gene>
    <name evidence="5" type="ORF">J8C06_06620</name>
</gene>
<keyword evidence="3" id="KW-0175">Coiled coil</keyword>
<feature type="coiled-coil region" evidence="3">
    <location>
        <begin position="216"/>
        <end position="270"/>
    </location>
</feature>
<reference evidence="5 6" key="1">
    <citation type="submission" date="2021-03" db="EMBL/GenBank/DDBJ databases">
        <title>Genomic and phenotypic characterization of Chloracidobacterium isolates provides evidence for multiple species.</title>
        <authorList>
            <person name="Saini M.K."/>
            <person name="Costas A.M.G."/>
            <person name="Tank M."/>
            <person name="Bryant D.A."/>
        </authorList>
    </citation>
    <scope>NUCLEOTIDE SEQUENCE [LARGE SCALE GENOMIC DNA]</scope>
    <source>
        <strain evidence="5 6">BV2-C</strain>
    </source>
</reference>
<dbReference type="PANTHER" id="PTHR23077">
    <property type="entry name" value="AAA-FAMILY ATPASE"/>
    <property type="match status" value="1"/>
</dbReference>
<dbReference type="Gene3D" id="3.40.50.300">
    <property type="entry name" value="P-loop containing nucleotide triphosphate hydrolases"/>
    <property type="match status" value="1"/>
</dbReference>
<feature type="domain" description="AAA+ ATPase" evidence="4">
    <location>
        <begin position="371"/>
        <end position="506"/>
    </location>
</feature>
<evidence type="ECO:0000256" key="3">
    <source>
        <dbReference type="SAM" id="Coils"/>
    </source>
</evidence>
<dbReference type="InterPro" id="IPR050168">
    <property type="entry name" value="AAA_ATPase_domain"/>
</dbReference>
<dbReference type="CDD" id="cd19481">
    <property type="entry name" value="RecA-like_protease"/>
    <property type="match status" value="1"/>
</dbReference>
<evidence type="ECO:0000313" key="5">
    <source>
        <dbReference type="EMBL" id="QUW02042.1"/>
    </source>
</evidence>
<proteinExistence type="predicted"/>
<accession>A0ABX8B6I3</accession>
<evidence type="ECO:0000313" key="6">
    <source>
        <dbReference type="Proteomes" id="UP000676506"/>
    </source>
</evidence>
<sequence>MSVTRHLLTLDELNQLPPWAAEMGRKYFSGEASHFLLHHNVYDVARSKRGYVGLVTFLQQEMLGNKHIVLYNRSEGISFGSQEAERQFLATLRVANPLADAKTMATLPRDPVPALSLIERFLYSGDQVAVIINFLETLVPAGDMTHLSSDERNLLVMMQRWLTSARLLNSDNIVIFLTESLSDVAQRLRENSRITAIQVPYPDYNERLDYIRHELADIAKRRNGRSEKEVEQLKSDFRAKAERILREEGVDRLNEETKKFNEQLEKMKSELGNSVLGLKMQVSDEQLANLTSGLNRVHIASILKGATLNNEGLTLDLVRAKKKSIIESECVGLIEFVTPKYGLDHVGGFEKAKTYLRNIADVIRNGETEEAPMGILISGPVGTGKTFLAEAFAKDCGLNVVEFKNFRDKWVGSSESNLEKILKLIQTLAPIVVLIDEADATLGNRDSGGDSGVDKRIFSKIASAMGDTDNRGRILWILMTSRPDLLPIDLKRQGRCEEHISLFYPESEADRMAIVEAMIKKNRIVHQVTDWSPIVRSEMKLSGADIESMLIRCRRIARQAGRKEVSHDDVRLVAQEFTPARDEVAIEYQTLVAVREATSRDMLPEAFRHMSPAEISQRIEQLRPMVR</sequence>
<dbReference type="InterPro" id="IPR003593">
    <property type="entry name" value="AAA+_ATPase"/>
</dbReference>
<keyword evidence="6" id="KW-1185">Reference proteome</keyword>
<protein>
    <submittedName>
        <fullName evidence="5">AAA family ATPase</fullName>
    </submittedName>
</protein>
<dbReference type="SMART" id="SM00382">
    <property type="entry name" value="AAA"/>
    <property type="match status" value="1"/>
</dbReference>
<evidence type="ECO:0000256" key="1">
    <source>
        <dbReference type="ARBA" id="ARBA00022741"/>
    </source>
</evidence>
<dbReference type="Proteomes" id="UP000676506">
    <property type="component" value="Chromosome 1"/>
</dbReference>
<dbReference type="SUPFAM" id="SSF52540">
    <property type="entry name" value="P-loop containing nucleoside triphosphate hydrolases"/>
    <property type="match status" value="1"/>
</dbReference>
<dbReference type="InterPro" id="IPR003959">
    <property type="entry name" value="ATPase_AAA_core"/>
</dbReference>
<dbReference type="InterPro" id="IPR027417">
    <property type="entry name" value="P-loop_NTPase"/>
</dbReference>
<name>A0ABX8B6I3_9BACT</name>
<keyword evidence="1" id="KW-0547">Nucleotide-binding</keyword>
<dbReference type="PANTHER" id="PTHR23077:SF171">
    <property type="entry name" value="NUCLEAR VALOSIN-CONTAINING PROTEIN-LIKE"/>
    <property type="match status" value="1"/>
</dbReference>
<keyword evidence="2" id="KW-0067">ATP-binding</keyword>
<dbReference type="RefSeq" id="WP_211427933.1">
    <property type="nucleotide sequence ID" value="NZ_CP072648.1"/>
</dbReference>
<dbReference type="Pfam" id="PF00004">
    <property type="entry name" value="AAA"/>
    <property type="match status" value="1"/>
</dbReference>
<evidence type="ECO:0000259" key="4">
    <source>
        <dbReference type="SMART" id="SM00382"/>
    </source>
</evidence>
<organism evidence="5 6">
    <name type="scientific">Chloracidobacterium validum</name>
    <dbReference type="NCBI Taxonomy" id="2821543"/>
    <lineage>
        <taxon>Bacteria</taxon>
        <taxon>Pseudomonadati</taxon>
        <taxon>Acidobacteriota</taxon>
        <taxon>Terriglobia</taxon>
        <taxon>Terriglobales</taxon>
        <taxon>Acidobacteriaceae</taxon>
        <taxon>Chloracidobacterium</taxon>
    </lineage>
</organism>